<evidence type="ECO:0000313" key="2">
    <source>
        <dbReference type="EMBL" id="XAM18224.1"/>
    </source>
</evidence>
<dbReference type="InterPro" id="IPR003754">
    <property type="entry name" value="4pyrrol_synth_uPrphyn_synth"/>
</dbReference>
<protein>
    <submittedName>
        <fullName evidence="2">Uroporphyrinogen-III synthase</fullName>
        <ecNumber evidence="2">4.2.1.75</ecNumber>
    </submittedName>
</protein>
<dbReference type="Proteomes" id="UP001434737">
    <property type="component" value="Chromosome"/>
</dbReference>
<dbReference type="GO" id="GO:0004852">
    <property type="term" value="F:uroporphyrinogen-III synthase activity"/>
    <property type="evidence" value="ECO:0007669"/>
    <property type="project" value="UniProtKB-EC"/>
</dbReference>
<dbReference type="InterPro" id="IPR036108">
    <property type="entry name" value="4pyrrol_syn_uPrphyn_synt_sf"/>
</dbReference>
<dbReference type="EC" id="4.2.1.75" evidence="2"/>
<dbReference type="EMBL" id="CP145316">
    <property type="protein sequence ID" value="XAM18224.1"/>
    <property type="molecule type" value="Genomic_DNA"/>
</dbReference>
<dbReference type="Gene3D" id="3.40.50.10090">
    <property type="match status" value="2"/>
</dbReference>
<gene>
    <name evidence="2" type="ORF">V3I05_00570</name>
</gene>
<dbReference type="RefSeq" id="WP_343353687.1">
    <property type="nucleotide sequence ID" value="NZ_CP145316.1"/>
</dbReference>
<reference evidence="2 3" key="1">
    <citation type="submission" date="2024-02" db="EMBL/GenBank/DDBJ databases">
        <title>Genome and pathogenicity analysis of Helicobacter mastomyrinus isolated from mice.</title>
        <authorList>
            <person name="Zhu L."/>
        </authorList>
    </citation>
    <scope>NUCLEOTIDE SEQUENCE [LARGE SCALE GENOMIC DNA]</scope>
    <source>
        <strain evidence="2 3">Hm-17</strain>
    </source>
</reference>
<accession>A0ABZ3F4X5</accession>
<organism evidence="2 3">
    <name type="scientific">Helicobacter mastomyrinus</name>
    <dbReference type="NCBI Taxonomy" id="287948"/>
    <lineage>
        <taxon>Bacteria</taxon>
        <taxon>Pseudomonadati</taxon>
        <taxon>Campylobacterota</taxon>
        <taxon>Epsilonproteobacteria</taxon>
        <taxon>Campylobacterales</taxon>
        <taxon>Helicobacteraceae</taxon>
        <taxon>Helicobacter</taxon>
    </lineage>
</organism>
<keyword evidence="2" id="KW-0456">Lyase</keyword>
<dbReference type="Pfam" id="PF02602">
    <property type="entry name" value="HEM4"/>
    <property type="match status" value="1"/>
</dbReference>
<evidence type="ECO:0000313" key="3">
    <source>
        <dbReference type="Proteomes" id="UP001434737"/>
    </source>
</evidence>
<proteinExistence type="predicted"/>
<feature type="domain" description="Tetrapyrrole biosynthesis uroporphyrinogen III synthase" evidence="1">
    <location>
        <begin position="31"/>
        <end position="213"/>
    </location>
</feature>
<evidence type="ECO:0000259" key="1">
    <source>
        <dbReference type="Pfam" id="PF02602"/>
    </source>
</evidence>
<dbReference type="SUPFAM" id="SSF69618">
    <property type="entry name" value="HemD-like"/>
    <property type="match status" value="1"/>
</dbReference>
<name>A0ABZ3F4X5_9HELI</name>
<sequence>MLDEYEVVLTGTREVEGVKCLLTNRIVFTPITHTLEYIDALIFTSVYAIKSLIESASCNPHLARWIEIPSFVISEVSAKALYECGALVEYVGKKTQGKAFAAEICPLLKERNPLYLRAKEIVSGLDSILQSEGIKLEEVIAYENIPLDLHISLKPPPHSVIIFTAPSSYHSFIKNFGWDSQYRAIAIGESTFAHFDTDIKAYISPGTSISGCIAFAKELALKSNL</sequence>
<keyword evidence="3" id="KW-1185">Reference proteome</keyword>